<dbReference type="InterPro" id="IPR026588">
    <property type="entry name" value="Choice_anch_A"/>
</dbReference>
<feature type="domain" description="Choice-of-anchor A" evidence="3">
    <location>
        <begin position="151"/>
        <end position="386"/>
    </location>
</feature>
<sequence length="402" mass="41624">MKGQFISCLVFLALSAVACGTPEAGSQAAEAQQLSRGAGLVALSDDSTPPVSSTFSHPNPNPDGTYSGAVSITITATDDASGVESITYTVSGMHTGGATVSGATAYVPILTELGQTTITFYAKDGSGNYEPPQTLVINLTVPPPSCTEISLRDFNLFLTGDYNGGHDVEGKVAVGGNISMENFAVGHRVAEDDLDNVLVAGGQLNISRGAIFGNAYYGDSTTANGTTTFYRGELAQGAPVDFFGRSEELRALSSGLASSRATGTKRVESWGGVFLEGTLPGLNVFHVEASVFARAKYLSITAPANATVVVNVWGESARFSGFGHNFSGGIDQTGVLFNFPDATNITAYGYGFWGTVLAPNAHVDFSDGSWDGGMYAASFTGNAEGHINPLRDFQFCGGGVGT</sequence>
<feature type="chain" id="PRO_5046629941" evidence="2">
    <location>
        <begin position="19"/>
        <end position="402"/>
    </location>
</feature>
<dbReference type="NCBIfam" id="TIGR04215">
    <property type="entry name" value="choice_anch_A"/>
    <property type="match status" value="1"/>
</dbReference>
<keyword evidence="5" id="KW-1185">Reference proteome</keyword>
<protein>
    <submittedName>
        <fullName evidence="4">Choice-of-anchor A family protein</fullName>
    </submittedName>
</protein>
<dbReference type="Pfam" id="PF20597">
    <property type="entry name" value="pAdhesive_15"/>
    <property type="match status" value="1"/>
</dbReference>
<comment type="caution">
    <text evidence="4">The sequence shown here is derived from an EMBL/GenBank/DDBJ whole genome shotgun (WGS) entry which is preliminary data.</text>
</comment>
<evidence type="ECO:0000256" key="2">
    <source>
        <dbReference type="SAM" id="SignalP"/>
    </source>
</evidence>
<reference evidence="4 5" key="1">
    <citation type="submission" date="2023-12" db="EMBL/GenBank/DDBJ databases">
        <title>the genome sequence of Hyalangium sp. s54d21.</title>
        <authorList>
            <person name="Zhang X."/>
        </authorList>
    </citation>
    <scope>NUCLEOTIDE SEQUENCE [LARGE SCALE GENOMIC DNA]</scope>
    <source>
        <strain evidence="5">s54d21</strain>
    </source>
</reference>
<dbReference type="Proteomes" id="UP001291309">
    <property type="component" value="Unassembled WGS sequence"/>
</dbReference>
<proteinExistence type="predicted"/>
<evidence type="ECO:0000313" key="4">
    <source>
        <dbReference type="EMBL" id="MDY7226906.1"/>
    </source>
</evidence>
<accession>A0ABU5H0S5</accession>
<feature type="compositionally biased region" description="Polar residues" evidence="1">
    <location>
        <begin position="45"/>
        <end position="63"/>
    </location>
</feature>
<organism evidence="4 5">
    <name type="scientific">Hyalangium rubrum</name>
    <dbReference type="NCBI Taxonomy" id="3103134"/>
    <lineage>
        <taxon>Bacteria</taxon>
        <taxon>Pseudomonadati</taxon>
        <taxon>Myxococcota</taxon>
        <taxon>Myxococcia</taxon>
        <taxon>Myxococcales</taxon>
        <taxon>Cystobacterineae</taxon>
        <taxon>Archangiaceae</taxon>
        <taxon>Hyalangium</taxon>
    </lineage>
</organism>
<dbReference type="EMBL" id="JAXIVS010000003">
    <property type="protein sequence ID" value="MDY7226906.1"/>
    <property type="molecule type" value="Genomic_DNA"/>
</dbReference>
<keyword evidence="2" id="KW-0732">Signal</keyword>
<feature type="region of interest" description="Disordered" evidence="1">
    <location>
        <begin position="42"/>
        <end position="63"/>
    </location>
</feature>
<gene>
    <name evidence="4" type="ORF">SYV04_10920</name>
</gene>
<dbReference type="InterPro" id="IPR058094">
    <property type="entry name" value="Ig-like_OmpL47-like"/>
</dbReference>
<dbReference type="Gene3D" id="3.30.1920.20">
    <property type="match status" value="1"/>
</dbReference>
<evidence type="ECO:0000259" key="3">
    <source>
        <dbReference type="Pfam" id="PF20597"/>
    </source>
</evidence>
<name>A0ABU5H0S5_9BACT</name>
<dbReference type="PROSITE" id="PS51257">
    <property type="entry name" value="PROKAR_LIPOPROTEIN"/>
    <property type="match status" value="1"/>
</dbReference>
<feature type="signal peptide" evidence="2">
    <location>
        <begin position="1"/>
        <end position="18"/>
    </location>
</feature>
<dbReference type="RefSeq" id="WP_321545628.1">
    <property type="nucleotide sequence ID" value="NZ_JAXIVS010000003.1"/>
</dbReference>
<evidence type="ECO:0000313" key="5">
    <source>
        <dbReference type="Proteomes" id="UP001291309"/>
    </source>
</evidence>
<evidence type="ECO:0000256" key="1">
    <source>
        <dbReference type="SAM" id="MobiDB-lite"/>
    </source>
</evidence>
<dbReference type="NCBIfam" id="NF047446">
    <property type="entry name" value="barrel_OmpL47"/>
    <property type="match status" value="1"/>
</dbReference>